<comment type="caution">
    <text evidence="2">The sequence shown here is derived from an EMBL/GenBank/DDBJ whole genome shotgun (WGS) entry which is preliminary data.</text>
</comment>
<dbReference type="AlphaFoldDB" id="A0AAE1U671"/>
<protein>
    <submittedName>
        <fullName evidence="2">Uncharacterized protein</fullName>
    </submittedName>
</protein>
<evidence type="ECO:0000313" key="3">
    <source>
        <dbReference type="Proteomes" id="UP001292094"/>
    </source>
</evidence>
<name>A0AAE1U671_9EUCA</name>
<accession>A0AAE1U671</accession>
<organism evidence="2 3">
    <name type="scientific">Petrolisthes manimaculis</name>
    <dbReference type="NCBI Taxonomy" id="1843537"/>
    <lineage>
        <taxon>Eukaryota</taxon>
        <taxon>Metazoa</taxon>
        <taxon>Ecdysozoa</taxon>
        <taxon>Arthropoda</taxon>
        <taxon>Crustacea</taxon>
        <taxon>Multicrustacea</taxon>
        <taxon>Malacostraca</taxon>
        <taxon>Eumalacostraca</taxon>
        <taxon>Eucarida</taxon>
        <taxon>Decapoda</taxon>
        <taxon>Pleocyemata</taxon>
        <taxon>Anomura</taxon>
        <taxon>Galatheoidea</taxon>
        <taxon>Porcellanidae</taxon>
        <taxon>Petrolisthes</taxon>
    </lineage>
</organism>
<evidence type="ECO:0000313" key="2">
    <source>
        <dbReference type="EMBL" id="KAK4307670.1"/>
    </source>
</evidence>
<dbReference type="EMBL" id="JAWZYT010001981">
    <property type="protein sequence ID" value="KAK4307670.1"/>
    <property type="molecule type" value="Genomic_DNA"/>
</dbReference>
<gene>
    <name evidence="2" type="ORF">Pmani_020579</name>
</gene>
<evidence type="ECO:0000256" key="1">
    <source>
        <dbReference type="SAM" id="MobiDB-lite"/>
    </source>
</evidence>
<keyword evidence="3" id="KW-1185">Reference proteome</keyword>
<dbReference type="Proteomes" id="UP001292094">
    <property type="component" value="Unassembled WGS sequence"/>
</dbReference>
<proteinExistence type="predicted"/>
<sequence length="92" mass="10804">MSKQRLLTGHEVKPMSEEWLTKMAEEQSTYKHGVVRILPDGWLYPGTTPRFLNRIQSFKIVTMEMARARLQKGGRDCEGNTRLANERKKRKR</sequence>
<feature type="region of interest" description="Disordered" evidence="1">
    <location>
        <begin position="72"/>
        <end position="92"/>
    </location>
</feature>
<reference evidence="2" key="1">
    <citation type="submission" date="2023-11" db="EMBL/GenBank/DDBJ databases">
        <title>Genome assemblies of two species of porcelain crab, Petrolisthes cinctipes and Petrolisthes manimaculis (Anomura: Porcellanidae).</title>
        <authorList>
            <person name="Angst P."/>
        </authorList>
    </citation>
    <scope>NUCLEOTIDE SEQUENCE</scope>
    <source>
        <strain evidence="2">PB745_02</strain>
        <tissue evidence="2">Gill</tissue>
    </source>
</reference>